<protein>
    <submittedName>
        <fullName evidence="2">Uncharacterized protein</fullName>
    </submittedName>
</protein>
<reference evidence="2 3" key="1">
    <citation type="journal article" date="2021" name="BMC Genomics">
        <title>Datura genome reveals duplications of psychoactive alkaloid biosynthetic genes and high mutation rate following tissue culture.</title>
        <authorList>
            <person name="Rajewski A."/>
            <person name="Carter-House D."/>
            <person name="Stajich J."/>
            <person name="Litt A."/>
        </authorList>
    </citation>
    <scope>NUCLEOTIDE SEQUENCE [LARGE SCALE GENOMIC DNA]</scope>
    <source>
        <strain evidence="2">AR-01</strain>
    </source>
</reference>
<evidence type="ECO:0000313" key="2">
    <source>
        <dbReference type="EMBL" id="MCD7456097.1"/>
    </source>
</evidence>
<accession>A0ABS8SB72</accession>
<name>A0ABS8SB72_DATST</name>
<feature type="compositionally biased region" description="Low complexity" evidence="1">
    <location>
        <begin position="10"/>
        <end position="22"/>
    </location>
</feature>
<gene>
    <name evidence="2" type="ORF">HAX54_030624</name>
</gene>
<organism evidence="2 3">
    <name type="scientific">Datura stramonium</name>
    <name type="common">Jimsonweed</name>
    <name type="synonym">Common thornapple</name>
    <dbReference type="NCBI Taxonomy" id="4076"/>
    <lineage>
        <taxon>Eukaryota</taxon>
        <taxon>Viridiplantae</taxon>
        <taxon>Streptophyta</taxon>
        <taxon>Embryophyta</taxon>
        <taxon>Tracheophyta</taxon>
        <taxon>Spermatophyta</taxon>
        <taxon>Magnoliopsida</taxon>
        <taxon>eudicotyledons</taxon>
        <taxon>Gunneridae</taxon>
        <taxon>Pentapetalae</taxon>
        <taxon>asterids</taxon>
        <taxon>lamiids</taxon>
        <taxon>Solanales</taxon>
        <taxon>Solanaceae</taxon>
        <taxon>Solanoideae</taxon>
        <taxon>Datureae</taxon>
        <taxon>Datura</taxon>
    </lineage>
</organism>
<comment type="caution">
    <text evidence="2">The sequence shown here is derived from an EMBL/GenBank/DDBJ whole genome shotgun (WGS) entry which is preliminary data.</text>
</comment>
<feature type="compositionally biased region" description="Polar residues" evidence="1">
    <location>
        <begin position="28"/>
        <end position="46"/>
    </location>
</feature>
<dbReference type="Proteomes" id="UP000823775">
    <property type="component" value="Unassembled WGS sequence"/>
</dbReference>
<sequence>MSQLSSPSKPTETLTPLIPTETADVLPSPSSTPFENPFSKTPVPSSQTSYDNLGVSIALEVSPMLPLSLVPASAATMENQCEGLDLGFLLMKCLTGSSLRNQTVKMSNPCPRRFEELLQNIRPKGPSRLRQVEDLNPRDQGQSLVSDLISSQEKSNAKITKLTGLLAQKEAEIVCLKATPIREPGLVAALR</sequence>
<keyword evidence="3" id="KW-1185">Reference proteome</keyword>
<feature type="region of interest" description="Disordered" evidence="1">
    <location>
        <begin position="1"/>
        <end position="46"/>
    </location>
</feature>
<evidence type="ECO:0000313" key="3">
    <source>
        <dbReference type="Proteomes" id="UP000823775"/>
    </source>
</evidence>
<dbReference type="EMBL" id="JACEIK010000385">
    <property type="protein sequence ID" value="MCD7456097.1"/>
    <property type="molecule type" value="Genomic_DNA"/>
</dbReference>
<proteinExistence type="predicted"/>
<evidence type="ECO:0000256" key="1">
    <source>
        <dbReference type="SAM" id="MobiDB-lite"/>
    </source>
</evidence>